<dbReference type="EMBL" id="CP012172">
    <property type="protein sequence ID" value="AKV73970.1"/>
    <property type="molecule type" value="Genomic_DNA"/>
</dbReference>
<protein>
    <recommendedName>
        <fullName evidence="13">NurA domain-containing protein</fullName>
    </recommendedName>
</protein>
<evidence type="ECO:0000313" key="4">
    <source>
        <dbReference type="EMBL" id="AKV78462.1"/>
    </source>
</evidence>
<dbReference type="GeneID" id="97614029"/>
<evidence type="ECO:0000313" key="3">
    <source>
        <dbReference type="EMBL" id="AKV76209.1"/>
    </source>
</evidence>
<dbReference type="Proteomes" id="UP000068832">
    <property type="component" value="Chromosome"/>
</dbReference>
<evidence type="ECO:0000313" key="8">
    <source>
        <dbReference type="Proteomes" id="UP000056255"/>
    </source>
</evidence>
<proteinExistence type="predicted"/>
<reference evidence="9 10" key="2">
    <citation type="journal article" date="2015" name="Genome Announc.">
        <title>Complete Genome Sequences of Evolved Arsenate-Resistant Metallosphaera sedula Strains.</title>
        <authorList>
            <person name="Ai C."/>
            <person name="McCarthy S."/>
            <person name="Schackwitz W."/>
            <person name="Martin J."/>
            <person name="Lipzen A."/>
            <person name="Blum P."/>
        </authorList>
    </citation>
    <scope>NUCLEOTIDE SEQUENCE [LARGE SCALE GENOMIC DNA]</scope>
    <source>
        <strain evidence="4 10">ARS120-1</strain>
        <strain evidence="5 9">ARS120-2</strain>
        <strain evidence="2 12">ARS50-1</strain>
        <strain evidence="3 11">ARS50-2</strain>
    </source>
</reference>
<evidence type="ECO:0000313" key="2">
    <source>
        <dbReference type="EMBL" id="AKV73970.1"/>
    </source>
</evidence>
<evidence type="ECO:0000313" key="6">
    <source>
        <dbReference type="EMBL" id="AKV82948.1"/>
    </source>
</evidence>
<gene>
    <name evidence="1" type="ORF">HA72_0896</name>
    <name evidence="2" type="ORF">MsedA_0912</name>
    <name evidence="3" type="ORF">MsedB_0913</name>
    <name evidence="4" type="ORF">MsedC_0912</name>
    <name evidence="5" type="ORF">MsedD_0913</name>
    <name evidence="6" type="ORF">MsedE_0912</name>
</gene>
<dbReference type="AlphaFoldDB" id="A0A088E3Q1"/>
<dbReference type="RefSeq" id="WP_012020855.1">
    <property type="nucleotide sequence ID" value="NZ_CP008822.1"/>
</dbReference>
<dbReference type="Proteomes" id="UP000062398">
    <property type="component" value="Chromosome"/>
</dbReference>
<evidence type="ECO:0008006" key="13">
    <source>
        <dbReference type="Google" id="ProtNLM"/>
    </source>
</evidence>
<dbReference type="PATRIC" id="fig|43687.5.peg.923"/>
<dbReference type="EMBL" id="CP012173">
    <property type="protein sequence ID" value="AKV76209.1"/>
    <property type="molecule type" value="Genomic_DNA"/>
</dbReference>
<sequence>MILTADPSTFRGTWRRLRYPPYGLRKVESISGGKIVPPEQLGKYRNEILGLYVNDPLGQSEIGKAISYVIQDDPPYVKSFKLFGRRLREIKERNSLKVVVGGPGAWQLTGKDWIDSILIGEAEENLEEALKGSGIIYGRKAEHFVAIRAPSGLAEVEVNRGNRRVPEHVIEEEMRIQGLAHGKVNLITTDLLSYGEEREVVNLLLRARRFGEVTFSNLNSLTAMNFDLGKIREALNLNENHWISPVLNSVQGSCVYSLEAEVLKSLNKNYIYPMVYVDEERADEFLEYRAIIVPLPKTERYYEVLYRVWQHDRTLVKVPFSYVVDYVLRKAVETRGENLRRLNRLNLVKDLFSASFFRLVQFVS</sequence>
<evidence type="ECO:0000313" key="9">
    <source>
        <dbReference type="Proteomes" id="UP000061362"/>
    </source>
</evidence>
<evidence type="ECO:0000313" key="10">
    <source>
        <dbReference type="Proteomes" id="UP000062398"/>
    </source>
</evidence>
<evidence type="ECO:0000313" key="11">
    <source>
        <dbReference type="Proteomes" id="UP000062475"/>
    </source>
</evidence>
<evidence type="ECO:0000313" key="7">
    <source>
        <dbReference type="Proteomes" id="UP000029084"/>
    </source>
</evidence>
<dbReference type="Proteomes" id="UP000061362">
    <property type="component" value="Chromosome"/>
</dbReference>
<dbReference type="EMBL" id="CP012176">
    <property type="protein sequence ID" value="AKV82948.1"/>
    <property type="molecule type" value="Genomic_DNA"/>
</dbReference>
<dbReference type="EMBL" id="CP012175">
    <property type="protein sequence ID" value="AKV80707.1"/>
    <property type="molecule type" value="Genomic_DNA"/>
</dbReference>
<dbReference type="EMBL" id="CP012174">
    <property type="protein sequence ID" value="AKV78462.1"/>
    <property type="molecule type" value="Genomic_DNA"/>
</dbReference>
<evidence type="ECO:0000313" key="5">
    <source>
        <dbReference type="EMBL" id="AKV80707.1"/>
    </source>
</evidence>
<dbReference type="EMBL" id="CP008822">
    <property type="protein sequence ID" value="AIM27054.1"/>
    <property type="molecule type" value="Genomic_DNA"/>
</dbReference>
<dbReference type="Proteomes" id="UP000029084">
    <property type="component" value="Chromosome"/>
</dbReference>
<reference evidence="6 8" key="3">
    <citation type="submission" date="2015-07" db="EMBL/GenBank/DDBJ databases">
        <title>Physiological, transcriptional responses and genome re-sequencing of acid resistant extremely thermoacidophilic Metallosphaera sedula SARC-M1.</title>
        <authorList>
            <person name="Ai C."/>
            <person name="McCarthy S."/>
            <person name="Eckrich V."/>
            <person name="Rudrappa D."/>
            <person name="Qiu G."/>
            <person name="Blum P."/>
        </authorList>
    </citation>
    <scope>NUCLEOTIDE SEQUENCE [LARGE SCALE GENOMIC DNA]</scope>
    <source>
        <strain evidence="6 8">SARC-M1</strain>
    </source>
</reference>
<organism evidence="1 7">
    <name type="scientific">Metallosphaera sedula</name>
    <dbReference type="NCBI Taxonomy" id="43687"/>
    <lineage>
        <taxon>Archaea</taxon>
        <taxon>Thermoproteota</taxon>
        <taxon>Thermoprotei</taxon>
        <taxon>Sulfolobales</taxon>
        <taxon>Sulfolobaceae</taxon>
        <taxon>Metallosphaera</taxon>
    </lineage>
</organism>
<dbReference type="Proteomes" id="UP000062475">
    <property type="component" value="Chromosome"/>
</dbReference>
<evidence type="ECO:0000313" key="1">
    <source>
        <dbReference type="EMBL" id="AIM27054.1"/>
    </source>
</evidence>
<dbReference type="Proteomes" id="UP000056255">
    <property type="component" value="Chromosome"/>
</dbReference>
<evidence type="ECO:0000313" key="12">
    <source>
        <dbReference type="Proteomes" id="UP000068832"/>
    </source>
</evidence>
<reference evidence="1 7" key="1">
    <citation type="journal article" date="2014" name="J. Bacteriol.">
        <title>Role of an Archaeal PitA Transporter in the Copper and Arsenic Resistance of Metallosphaera sedula, an Extreme Thermoacidophile.</title>
        <authorList>
            <person name="McCarthy S."/>
            <person name="Ai C."/>
            <person name="Wheaton G."/>
            <person name="Tevatia R."/>
            <person name="Eckrich V."/>
            <person name="Kelly R."/>
            <person name="Blum P."/>
        </authorList>
    </citation>
    <scope>NUCLEOTIDE SEQUENCE [LARGE SCALE GENOMIC DNA]</scope>
    <source>
        <strain evidence="1 7">CuR1</strain>
    </source>
</reference>
<accession>A0A088E3Q1</accession>
<dbReference type="OMA" id="YPPYGLR"/>
<name>A0A088E3Q1_9CREN</name>
<dbReference type="OrthoDB" id="41987at2157"/>